<feature type="domain" description="Anoctamin dimerisation" evidence="11">
    <location>
        <begin position="80"/>
        <end position="231"/>
    </location>
</feature>
<dbReference type="OrthoDB" id="296386at2759"/>
<evidence type="ECO:0000256" key="3">
    <source>
        <dbReference type="ARBA" id="ARBA00022475"/>
    </source>
</evidence>
<evidence type="ECO:0000259" key="11">
    <source>
        <dbReference type="Pfam" id="PF16178"/>
    </source>
</evidence>
<comment type="caution">
    <text evidence="8">Lacks conserved residue(s) required for the propagation of feature annotation.</text>
</comment>
<dbReference type="PANTHER" id="PTHR12308:SF73">
    <property type="entry name" value="ANOCTAMIN"/>
    <property type="match status" value="1"/>
</dbReference>
<feature type="compositionally biased region" description="Low complexity" evidence="9">
    <location>
        <begin position="996"/>
        <end position="1015"/>
    </location>
</feature>
<feature type="transmembrane region" description="Helical" evidence="8">
    <location>
        <begin position="802"/>
        <end position="822"/>
    </location>
</feature>
<feature type="compositionally biased region" description="Basic and acidic residues" evidence="9">
    <location>
        <begin position="239"/>
        <end position="257"/>
    </location>
</feature>
<comment type="similarity">
    <text evidence="2 8">Belongs to the anoctamin family.</text>
</comment>
<dbReference type="AlphaFoldDB" id="A0A210QAL3"/>
<dbReference type="EMBL" id="NEDP02004404">
    <property type="protein sequence ID" value="OWF45778.1"/>
    <property type="molecule type" value="Genomic_DNA"/>
</dbReference>
<feature type="transmembrane region" description="Helical" evidence="8">
    <location>
        <begin position="621"/>
        <end position="642"/>
    </location>
</feature>
<evidence type="ECO:0000256" key="5">
    <source>
        <dbReference type="ARBA" id="ARBA00022989"/>
    </source>
</evidence>
<keyword evidence="3" id="KW-1003">Cell membrane</keyword>
<dbReference type="GO" id="GO:0005886">
    <property type="term" value="C:plasma membrane"/>
    <property type="evidence" value="ECO:0007669"/>
    <property type="project" value="UniProtKB-SubCell"/>
</dbReference>
<evidence type="ECO:0000256" key="9">
    <source>
        <dbReference type="SAM" id="MobiDB-lite"/>
    </source>
</evidence>
<evidence type="ECO:0000256" key="4">
    <source>
        <dbReference type="ARBA" id="ARBA00022692"/>
    </source>
</evidence>
<gene>
    <name evidence="12" type="ORF">KP79_PYT13055</name>
</gene>
<keyword evidence="4 8" id="KW-0812">Transmembrane</keyword>
<evidence type="ECO:0000259" key="10">
    <source>
        <dbReference type="Pfam" id="PF04547"/>
    </source>
</evidence>
<dbReference type="GO" id="GO:0005254">
    <property type="term" value="F:chloride channel activity"/>
    <property type="evidence" value="ECO:0007669"/>
    <property type="project" value="TreeGrafter"/>
</dbReference>
<feature type="region of interest" description="Disordered" evidence="9">
    <location>
        <begin position="239"/>
        <end position="258"/>
    </location>
</feature>
<keyword evidence="6 8" id="KW-0472">Membrane</keyword>
<dbReference type="PANTHER" id="PTHR12308">
    <property type="entry name" value="ANOCTAMIN"/>
    <property type="match status" value="1"/>
</dbReference>
<reference evidence="12 13" key="1">
    <citation type="journal article" date="2017" name="Nat. Ecol. Evol.">
        <title>Scallop genome provides insights into evolution of bilaterian karyotype and development.</title>
        <authorList>
            <person name="Wang S."/>
            <person name="Zhang J."/>
            <person name="Jiao W."/>
            <person name="Li J."/>
            <person name="Xun X."/>
            <person name="Sun Y."/>
            <person name="Guo X."/>
            <person name="Huan P."/>
            <person name="Dong B."/>
            <person name="Zhang L."/>
            <person name="Hu X."/>
            <person name="Sun X."/>
            <person name="Wang J."/>
            <person name="Zhao C."/>
            <person name="Wang Y."/>
            <person name="Wang D."/>
            <person name="Huang X."/>
            <person name="Wang R."/>
            <person name="Lv J."/>
            <person name="Li Y."/>
            <person name="Zhang Z."/>
            <person name="Liu B."/>
            <person name="Lu W."/>
            <person name="Hui Y."/>
            <person name="Liang J."/>
            <person name="Zhou Z."/>
            <person name="Hou R."/>
            <person name="Li X."/>
            <person name="Liu Y."/>
            <person name="Li H."/>
            <person name="Ning X."/>
            <person name="Lin Y."/>
            <person name="Zhao L."/>
            <person name="Xing Q."/>
            <person name="Dou J."/>
            <person name="Li Y."/>
            <person name="Mao J."/>
            <person name="Guo H."/>
            <person name="Dou H."/>
            <person name="Li T."/>
            <person name="Mu C."/>
            <person name="Jiang W."/>
            <person name="Fu Q."/>
            <person name="Fu X."/>
            <person name="Miao Y."/>
            <person name="Liu J."/>
            <person name="Yu Q."/>
            <person name="Li R."/>
            <person name="Liao H."/>
            <person name="Li X."/>
            <person name="Kong Y."/>
            <person name="Jiang Z."/>
            <person name="Chourrout D."/>
            <person name="Li R."/>
            <person name="Bao Z."/>
        </authorList>
    </citation>
    <scope>NUCLEOTIDE SEQUENCE [LARGE SCALE GENOMIC DNA]</scope>
    <source>
        <strain evidence="12 13">PY_sf001</strain>
    </source>
</reference>
<dbReference type="InterPro" id="IPR032394">
    <property type="entry name" value="Anoct_dimer"/>
</dbReference>
<feature type="transmembrane region" description="Helical" evidence="8">
    <location>
        <begin position="567"/>
        <end position="591"/>
    </location>
</feature>
<comment type="subcellular location">
    <subcellularLocation>
        <location evidence="1">Cell membrane</location>
        <topology evidence="1">Multi-pass membrane protein</topology>
    </subcellularLocation>
    <subcellularLocation>
        <location evidence="8">Membrane</location>
        <topology evidence="8">Multi-pass membrane protein</topology>
    </subcellularLocation>
</comment>
<accession>A0A210QAL3</accession>
<dbReference type="GO" id="GO:0046983">
    <property type="term" value="F:protein dimerization activity"/>
    <property type="evidence" value="ECO:0007669"/>
    <property type="project" value="InterPro"/>
</dbReference>
<feature type="region of interest" description="Disordered" evidence="9">
    <location>
        <begin position="1"/>
        <end position="31"/>
    </location>
</feature>
<keyword evidence="13" id="KW-1185">Reference proteome</keyword>
<feature type="compositionally biased region" description="Basic and acidic residues" evidence="9">
    <location>
        <begin position="339"/>
        <end position="348"/>
    </location>
</feature>
<name>A0A210QAL3_MIZYE</name>
<dbReference type="InterPro" id="IPR007632">
    <property type="entry name" value="Anoctamin"/>
</dbReference>
<dbReference type="Pfam" id="PF16178">
    <property type="entry name" value="Anoct_dimer"/>
    <property type="match status" value="1"/>
</dbReference>
<feature type="region of interest" description="Disordered" evidence="9">
    <location>
        <begin position="339"/>
        <end position="361"/>
    </location>
</feature>
<evidence type="ECO:0000256" key="7">
    <source>
        <dbReference type="ARBA" id="ARBA00023180"/>
    </source>
</evidence>
<evidence type="ECO:0000256" key="2">
    <source>
        <dbReference type="ARBA" id="ARBA00009671"/>
    </source>
</evidence>
<keyword evidence="5 8" id="KW-1133">Transmembrane helix</keyword>
<sequence length="1034" mass="118394">MGPKLQVLDPKKDLISKSKQDNSDEEENDVLTSLPVMETVASAVRWRKKTDTAVKKKGGIRTRRFERRYTELGPMLIPEQKRVDYVLVYTNKTSKDTKDPDKKKSLEDKEYKRDCFEQAMIEQGFFIQKDFMKDNVFVKLHCPFKRLCMEAEAVKLEMRLKDCPNYEPESTNFVRRFMDKYLETDDEVDFISAPFLMDRIQLYQDFEDPTHFFRPATRSLLVDHILINLDIRKQAELKDKTEDVTPDQKDVDPENAKKSTSSYSLCACCGSSSQSDTTSQQSASLWNCLPCCNSTDETFDPMKGDKQMQKWGLPYLMMKDVYTDAFILHEESSRSKQKEELKKEFFSDKEEEEEALENDPRKDLDDTWSTYYKFQPLWKIRNYFGEKIALYFAWSGLLISSLWIPTLFGFAIFLFGLITSTINETTTIERPANATLVQLIKIEMEELLETVKLAFDNDVTPFFACVVCLWGTVFLEMWKRKGATLAYEWDVDNYDSNEPDRPQFFGTKVKKDPVTSEENWFYPVKKQVVKYLFSATTLLFMVSLVLASLVGVIVYRVIIGVDLCPGMSAVECLVTTNIVSAILNAVSIILLGKVRTQKNIVSLLLVFPENYRTQSGYDDALIIKLFAFQFANNYASCVYIAFFRGNFDLFGVFGLGEDYRDDCSGTCMSQLSFQVLTLMLVKPFPKMFKDIALPLSCCPCSKNKIGEKSPEDQVEADRQITNTYIEMESLKPTLGDFTLGEYTEKIIQYGFLMLFAASFPLAPLLALVTNLVDIRVDAKRMLWLNRRPVAYIRKDIGRWYSILDFVNNCGVISNGFLIAFTSSWGQQFDFSTKLWIVIIFEHMVFSLKFLLAYLIADVPRHIRLAMRREKFQVAKILNSVAGDAPTDYSTLVVKEKKRRKTRSSNYELFDENGLPVVKEDKTHKQKQSHKEERTRNKGDDSVKPLVEKGTESKKQAPPVSPNGDASSVGIQEELWYCDDKSKTNSHGGVSISGVETKMGSTPKKGTSTKGKPTTNKKTDEDDWATSSSSDSEEI</sequence>
<feature type="compositionally biased region" description="Polar residues" evidence="9">
    <location>
        <begin position="1024"/>
        <end position="1034"/>
    </location>
</feature>
<dbReference type="Proteomes" id="UP000242188">
    <property type="component" value="Unassembled WGS sequence"/>
</dbReference>
<evidence type="ECO:0000256" key="6">
    <source>
        <dbReference type="ARBA" id="ARBA00023136"/>
    </source>
</evidence>
<feature type="transmembrane region" description="Helical" evidence="8">
    <location>
        <begin position="746"/>
        <end position="772"/>
    </location>
</feature>
<evidence type="ECO:0000313" key="12">
    <source>
        <dbReference type="EMBL" id="OWF45778.1"/>
    </source>
</evidence>
<dbReference type="InterPro" id="IPR049452">
    <property type="entry name" value="Anoctamin_TM"/>
</dbReference>
<comment type="caution">
    <text evidence="12">The sequence shown here is derived from an EMBL/GenBank/DDBJ whole genome shotgun (WGS) entry which is preliminary data.</text>
</comment>
<feature type="transmembrane region" description="Helical" evidence="8">
    <location>
        <begin position="834"/>
        <end position="856"/>
    </location>
</feature>
<evidence type="ECO:0000256" key="8">
    <source>
        <dbReference type="RuleBase" id="RU280814"/>
    </source>
</evidence>
<feature type="compositionally biased region" description="Basic and acidic residues" evidence="9">
    <location>
        <begin position="917"/>
        <end position="954"/>
    </location>
</feature>
<proteinExistence type="inferred from homology"/>
<organism evidence="12 13">
    <name type="scientific">Mizuhopecten yessoensis</name>
    <name type="common">Japanese scallop</name>
    <name type="synonym">Patinopecten yessoensis</name>
    <dbReference type="NCBI Taxonomy" id="6573"/>
    <lineage>
        <taxon>Eukaryota</taxon>
        <taxon>Metazoa</taxon>
        <taxon>Spiralia</taxon>
        <taxon>Lophotrochozoa</taxon>
        <taxon>Mollusca</taxon>
        <taxon>Bivalvia</taxon>
        <taxon>Autobranchia</taxon>
        <taxon>Pteriomorphia</taxon>
        <taxon>Pectinida</taxon>
        <taxon>Pectinoidea</taxon>
        <taxon>Pectinidae</taxon>
        <taxon>Mizuhopecten</taxon>
    </lineage>
</organism>
<keyword evidence="7" id="KW-0325">Glycoprotein</keyword>
<feature type="compositionally biased region" description="Basic and acidic residues" evidence="9">
    <location>
        <begin position="9"/>
        <end position="22"/>
    </location>
</feature>
<dbReference type="Pfam" id="PF04547">
    <property type="entry name" value="Anoctamin"/>
    <property type="match status" value="1"/>
</dbReference>
<feature type="region of interest" description="Disordered" evidence="9">
    <location>
        <begin position="917"/>
        <end position="1034"/>
    </location>
</feature>
<feature type="transmembrane region" description="Helical" evidence="8">
    <location>
        <begin position="531"/>
        <end position="555"/>
    </location>
</feature>
<evidence type="ECO:0000256" key="1">
    <source>
        <dbReference type="ARBA" id="ARBA00004651"/>
    </source>
</evidence>
<evidence type="ECO:0000313" key="13">
    <source>
        <dbReference type="Proteomes" id="UP000242188"/>
    </source>
</evidence>
<feature type="domain" description="Anoctamin transmembrane" evidence="10">
    <location>
        <begin position="380"/>
        <end position="869"/>
    </location>
</feature>
<feature type="transmembrane region" description="Helical" evidence="8">
    <location>
        <begin position="388"/>
        <end position="418"/>
    </location>
</feature>
<protein>
    <recommendedName>
        <fullName evidence="8">Anoctamin</fullName>
    </recommendedName>
</protein>